<keyword evidence="4" id="KW-0031">Aminopeptidase</keyword>
<dbReference type="PRINTS" id="PR00862">
    <property type="entry name" value="PROLIGOPTASE"/>
</dbReference>
<feature type="domain" description="Peptidase S9 prolyl oligopeptidase catalytic" evidence="2">
    <location>
        <begin position="665"/>
        <end position="863"/>
    </location>
</feature>
<dbReference type="PANTHER" id="PTHR11731:SF193">
    <property type="entry name" value="DIPEPTIDYL PEPTIDASE 9"/>
    <property type="match status" value="1"/>
</dbReference>
<dbReference type="InterPro" id="IPR050278">
    <property type="entry name" value="Serine_Prot_S9B/DPPIV"/>
</dbReference>
<dbReference type="Gene3D" id="3.40.50.1820">
    <property type="entry name" value="alpha/beta hydrolase"/>
    <property type="match status" value="1"/>
</dbReference>
<dbReference type="Proteomes" id="UP000199041">
    <property type="component" value="Unassembled WGS sequence"/>
</dbReference>
<organism evidence="4 5">
    <name type="scientific">Arachidicoccus rhizosphaerae</name>
    <dbReference type="NCBI Taxonomy" id="551991"/>
    <lineage>
        <taxon>Bacteria</taxon>
        <taxon>Pseudomonadati</taxon>
        <taxon>Bacteroidota</taxon>
        <taxon>Chitinophagia</taxon>
        <taxon>Chitinophagales</taxon>
        <taxon>Chitinophagaceae</taxon>
        <taxon>Arachidicoccus</taxon>
    </lineage>
</organism>
<dbReference type="EMBL" id="FNQY01000008">
    <property type="protein sequence ID" value="SEA11060.1"/>
    <property type="molecule type" value="Genomic_DNA"/>
</dbReference>
<dbReference type="GO" id="GO:0004177">
    <property type="term" value="F:aminopeptidase activity"/>
    <property type="evidence" value="ECO:0007669"/>
    <property type="project" value="UniProtKB-KW"/>
</dbReference>
<keyword evidence="5" id="KW-1185">Reference proteome</keyword>
<dbReference type="PANTHER" id="PTHR11731">
    <property type="entry name" value="PROTEASE FAMILY S9B,C DIPEPTIDYL-PEPTIDASE IV-RELATED"/>
    <property type="match status" value="1"/>
</dbReference>
<dbReference type="SUPFAM" id="SSF82171">
    <property type="entry name" value="DPP6 N-terminal domain-like"/>
    <property type="match status" value="1"/>
</dbReference>
<dbReference type="InterPro" id="IPR002469">
    <property type="entry name" value="Peptidase_S9B_N"/>
</dbReference>
<dbReference type="GO" id="GO:0006508">
    <property type="term" value="P:proteolysis"/>
    <property type="evidence" value="ECO:0007669"/>
    <property type="project" value="InterPro"/>
</dbReference>
<evidence type="ECO:0000259" key="3">
    <source>
        <dbReference type="Pfam" id="PF00930"/>
    </source>
</evidence>
<dbReference type="GO" id="GO:0008239">
    <property type="term" value="F:dipeptidyl-peptidase activity"/>
    <property type="evidence" value="ECO:0007669"/>
    <property type="project" value="TreeGrafter"/>
</dbReference>
<keyword evidence="4" id="KW-0378">Hydrolase</keyword>
<keyword evidence="4" id="KW-0645">Protease</keyword>
<feature type="domain" description="Dipeptidylpeptidase IV N-terminal" evidence="3">
    <location>
        <begin position="317"/>
        <end position="574"/>
    </location>
</feature>
<reference evidence="4 5" key="1">
    <citation type="submission" date="2016-10" db="EMBL/GenBank/DDBJ databases">
        <authorList>
            <person name="de Groot N.N."/>
        </authorList>
    </citation>
    <scope>NUCLEOTIDE SEQUENCE [LARGE SCALE GENOMIC DNA]</scope>
    <source>
        <strain evidence="4 5">Vu-144</strain>
    </source>
</reference>
<proteinExistence type="predicted"/>
<evidence type="ECO:0000313" key="4">
    <source>
        <dbReference type="EMBL" id="SEA11060.1"/>
    </source>
</evidence>
<evidence type="ECO:0000259" key="2">
    <source>
        <dbReference type="Pfam" id="PF00326"/>
    </source>
</evidence>
<dbReference type="Gene3D" id="2.140.10.30">
    <property type="entry name" value="Dipeptidylpeptidase IV, N-terminal domain"/>
    <property type="match status" value="1"/>
</dbReference>
<protein>
    <submittedName>
        <fullName evidence="4">Dipeptidyl aminopeptidase/acylaminoacyl peptidase</fullName>
    </submittedName>
</protein>
<dbReference type="STRING" id="551991.SAMN05192529_10890"/>
<feature type="compositionally biased region" description="Basic and acidic residues" evidence="1">
    <location>
        <begin position="189"/>
        <end position="204"/>
    </location>
</feature>
<dbReference type="Pfam" id="PF00930">
    <property type="entry name" value="DPPIV_N"/>
    <property type="match status" value="1"/>
</dbReference>
<name>A0A1H3YHJ6_9BACT</name>
<gene>
    <name evidence="4" type="ORF">SAMN05192529_10890</name>
</gene>
<sequence length="888" mass="101419">MLMKGKDAGVIPSGLKGGYSKKQRTGVFQALQQRKQKVYGLSLILMAALSIGQLRAQGPVASGAQPQSVSRANYQLAAKFSPERQKQMVFSTSVNPHWLENGDRFWYQFETSQGKKWYLVDAAAATKRPLFNEDKVIAKVSEVVQEPFTAQHFPIDSVEFLEKEHAIRFQIQSKKEVTDEDTTEVKTSVSDKHRKDNKENQSKDKKTHKKVYYFRYDIDRDELTELKDFKRKKETQSWANISPDGKTVVFVKHYNLYWMDRANFEKALIDDKDSTIVEHPLTTDGELYFTYGRNSSNIGTDNVEMEKDKDKRSRPYLLWSADSRYFAMTREDDRKVSKLWVVHNIKEPRPTLETYAYSMPGDTALSLYHLLVFDMTSKTQKEIDAHAYKDQTLSIQGKPYQSSDRDKPYVPLIWSADATHFFVTRQSRDMKKIDVLKVDAVTGQVKTLIEERMNTSQEAKNVGVIDGGKELIEWSERSGWAQFYLYDGEGHLKNQITPGGFHCNDIEKIDEAARVLYFTANGKEQGENPYYMHLYRINFDGSGLQLLNKGDFDHDISMSDSKRFFVDNYSRVNTVPNAVLKNSQGKKIMELDSADLHQLFAAGYQFPELVKLKAADGITDLYGVLYKPFDFDSTKKYPLVEYVYPGPQTEAVQTTFTRVADRTDRLAQIGVVVLTVGNRGGSPMRSKWYHNYGYGNLRDYGLADKKAAAEQIANRYPYIDINRVGIHGHSGGGFMTAAALFTYPDFFKVGISSSGNHDNRIYNNWWSEKHHGITEKINDKGDTSFVFKIATNPEIAAHLKGHLLLTTGDVDDNVHPANTIRVVNALIKANKRFDLVVLPGQRHAYGDMEEYFFWRLADYYSQWLIGDFSHSAQVDMLEASQDKALSDD</sequence>
<dbReference type="Pfam" id="PF00326">
    <property type="entry name" value="Peptidase_S9"/>
    <property type="match status" value="1"/>
</dbReference>
<evidence type="ECO:0000313" key="5">
    <source>
        <dbReference type="Proteomes" id="UP000199041"/>
    </source>
</evidence>
<accession>A0A1H3YHJ6</accession>
<dbReference type="InterPro" id="IPR001375">
    <property type="entry name" value="Peptidase_S9_cat"/>
</dbReference>
<dbReference type="SUPFAM" id="SSF53474">
    <property type="entry name" value="alpha/beta-Hydrolases"/>
    <property type="match status" value="1"/>
</dbReference>
<dbReference type="GO" id="GO:0004252">
    <property type="term" value="F:serine-type endopeptidase activity"/>
    <property type="evidence" value="ECO:0007669"/>
    <property type="project" value="InterPro"/>
</dbReference>
<dbReference type="InterPro" id="IPR002470">
    <property type="entry name" value="Peptidase_S9A"/>
</dbReference>
<feature type="region of interest" description="Disordered" evidence="1">
    <location>
        <begin position="180"/>
        <end position="206"/>
    </location>
</feature>
<dbReference type="InterPro" id="IPR029058">
    <property type="entry name" value="AB_hydrolase_fold"/>
</dbReference>
<dbReference type="AlphaFoldDB" id="A0A1H3YHJ6"/>
<evidence type="ECO:0000256" key="1">
    <source>
        <dbReference type="SAM" id="MobiDB-lite"/>
    </source>
</evidence>
<dbReference type="RefSeq" id="WP_211481799.1">
    <property type="nucleotide sequence ID" value="NZ_FNQY01000008.1"/>
</dbReference>